<dbReference type="RefSeq" id="XP_056546078.1">
    <property type="nucleotide sequence ID" value="XM_056682472.1"/>
</dbReference>
<dbReference type="EMBL" id="JAPQKN010000001">
    <property type="protein sequence ID" value="KAJ5174470.1"/>
    <property type="molecule type" value="Genomic_DNA"/>
</dbReference>
<evidence type="ECO:0008006" key="3">
    <source>
        <dbReference type="Google" id="ProtNLM"/>
    </source>
</evidence>
<name>A0A9W9LSK5_9EURO</name>
<dbReference type="OrthoDB" id="5427059at2759"/>
<reference evidence="1" key="1">
    <citation type="submission" date="2022-11" db="EMBL/GenBank/DDBJ databases">
        <authorList>
            <person name="Petersen C."/>
        </authorList>
    </citation>
    <scope>NUCLEOTIDE SEQUENCE</scope>
    <source>
        <strain evidence="1">IBT 26290</strain>
    </source>
</reference>
<dbReference type="AlphaFoldDB" id="A0A9W9LSK5"/>
<proteinExistence type="predicted"/>
<reference evidence="1" key="2">
    <citation type="journal article" date="2023" name="IMA Fungus">
        <title>Comparative genomic study of the Penicillium genus elucidates a diverse pangenome and 15 lateral gene transfer events.</title>
        <authorList>
            <person name="Petersen C."/>
            <person name="Sorensen T."/>
            <person name="Nielsen M.R."/>
            <person name="Sondergaard T.E."/>
            <person name="Sorensen J.L."/>
            <person name="Fitzpatrick D.A."/>
            <person name="Frisvad J.C."/>
            <person name="Nielsen K.L."/>
        </authorList>
    </citation>
    <scope>NUCLEOTIDE SEQUENCE</scope>
    <source>
        <strain evidence="1">IBT 26290</strain>
    </source>
</reference>
<evidence type="ECO:0000313" key="1">
    <source>
        <dbReference type="EMBL" id="KAJ5174470.1"/>
    </source>
</evidence>
<comment type="caution">
    <text evidence="1">The sequence shown here is derived from an EMBL/GenBank/DDBJ whole genome shotgun (WGS) entry which is preliminary data.</text>
</comment>
<accession>A0A9W9LSK5</accession>
<sequence>MAKPTLEGLPAELLIIILSQISDWESLRSIVLSSPTCHRAYLASRHELLYNILKRQYGQLLDLPEAITAIRSKGLYLHHNEEEAIALLDRWRRRDEISRWSLTLTEPIGLEEVIKLLHLHKQLQFFLEDYSTNIPRPSWMDPAQWEHELPLKMSDCEKRRFLRALYRLYTHANIFGLPEVHPQSNSIDNGFDNEQAYRLFFGAMPPWEYQEIGCVWSYLMTQYGSVFNEISHALRNAMRDTESRFFGDVLPDNECPPSGVVDTVDHLEKLPKYAQSLTSVGPDFLYRVLHAKPLHRRNLVIANLRTYRPLMGCWLLNWVFRVPFTDPADRYDVPYFKLFWSTLPPIDQPNLGWKRLGLMPHTPEQQLEDVLEMNEEALEQEWPWGYALWDDSRLKAWKAPLLKDRRGYAQIAAAPPLLLLTAP</sequence>
<dbReference type="GeneID" id="81421648"/>
<keyword evidence="2" id="KW-1185">Reference proteome</keyword>
<dbReference type="Proteomes" id="UP001149163">
    <property type="component" value="Unassembled WGS sequence"/>
</dbReference>
<protein>
    <recommendedName>
        <fullName evidence="3">F-box domain-containing protein</fullName>
    </recommendedName>
</protein>
<gene>
    <name evidence="1" type="ORF">N7482_000347</name>
</gene>
<organism evidence="1 2">
    <name type="scientific">Penicillium canariense</name>
    <dbReference type="NCBI Taxonomy" id="189055"/>
    <lineage>
        <taxon>Eukaryota</taxon>
        <taxon>Fungi</taxon>
        <taxon>Dikarya</taxon>
        <taxon>Ascomycota</taxon>
        <taxon>Pezizomycotina</taxon>
        <taxon>Eurotiomycetes</taxon>
        <taxon>Eurotiomycetidae</taxon>
        <taxon>Eurotiales</taxon>
        <taxon>Aspergillaceae</taxon>
        <taxon>Penicillium</taxon>
    </lineage>
</organism>
<evidence type="ECO:0000313" key="2">
    <source>
        <dbReference type="Proteomes" id="UP001149163"/>
    </source>
</evidence>